<protein>
    <recommendedName>
        <fullName evidence="1">Contractile injection system tube protein N-terminal domain-containing protein</fullName>
    </recommendedName>
</protein>
<evidence type="ECO:0000313" key="3">
    <source>
        <dbReference type="Proteomes" id="UP000223913"/>
    </source>
</evidence>
<evidence type="ECO:0000259" key="1">
    <source>
        <dbReference type="Pfam" id="PF19266"/>
    </source>
</evidence>
<dbReference type="Proteomes" id="UP000223913">
    <property type="component" value="Unassembled WGS sequence"/>
</dbReference>
<keyword evidence="3" id="KW-1185">Reference proteome</keyword>
<accession>A0A2D0NFD0</accession>
<comment type="caution">
    <text evidence="2">The sequence shown here is derived from an EMBL/GenBank/DDBJ whole genome shotgun (WGS) entry which is preliminary data.</text>
</comment>
<dbReference type="OrthoDB" id="9815939at2"/>
<reference evidence="2 3" key="1">
    <citation type="submission" date="2017-10" db="EMBL/GenBank/DDBJ databases">
        <title>The draft genome sequence of Lewinella nigricans NBRC 102662.</title>
        <authorList>
            <person name="Wang K."/>
        </authorList>
    </citation>
    <scope>NUCLEOTIDE SEQUENCE [LARGE SCALE GENOMIC DNA]</scope>
    <source>
        <strain evidence="2 3">NBRC 102662</strain>
    </source>
</reference>
<organism evidence="2 3">
    <name type="scientific">Flavilitoribacter nigricans (strain ATCC 23147 / DSM 23189 / NBRC 102662 / NCIMB 1420 / SS-2)</name>
    <name type="common">Lewinella nigricans</name>
    <dbReference type="NCBI Taxonomy" id="1122177"/>
    <lineage>
        <taxon>Bacteria</taxon>
        <taxon>Pseudomonadati</taxon>
        <taxon>Bacteroidota</taxon>
        <taxon>Saprospiria</taxon>
        <taxon>Saprospirales</taxon>
        <taxon>Lewinellaceae</taxon>
        <taxon>Flavilitoribacter</taxon>
    </lineage>
</organism>
<dbReference type="Pfam" id="PF19266">
    <property type="entry name" value="CIS_tube"/>
    <property type="match status" value="1"/>
</dbReference>
<evidence type="ECO:0000313" key="2">
    <source>
        <dbReference type="EMBL" id="PHN06493.1"/>
    </source>
</evidence>
<feature type="domain" description="Contractile injection system tube protein N-terminal" evidence="1">
    <location>
        <begin position="6"/>
        <end position="157"/>
    </location>
</feature>
<gene>
    <name evidence="2" type="ORF">CRP01_12405</name>
</gene>
<dbReference type="EMBL" id="PDUD01000018">
    <property type="protein sequence ID" value="PHN06493.1"/>
    <property type="molecule type" value="Genomic_DNA"/>
</dbReference>
<proteinExistence type="predicted"/>
<dbReference type="InterPro" id="IPR045361">
    <property type="entry name" value="CIS_tube_prot_N"/>
</dbReference>
<name>A0A2D0NFD0_FLAN2</name>
<dbReference type="AlphaFoldDB" id="A0A2D0NFD0"/>
<sequence length="224" mass="25598">MPADKRLFIDSFSSPKLEEKDFEGRFIAQLNPESYSTSFQVEYSKKQAPGSSARPMKFSKINPQKFDLEFTVDDTGAVDPPSGSDLGVDAKINDLKKLTVAYDGKKHRPFYLKLRWGNLLFKCVLESMSINYKLFNPEGVPLRAVVKATFLEFMRNEWMVKKQNDQSPDVTHVRIVKEGDTLPLLAYEVYGDPKYYFSVAEANGLFGFRDLEPGMELRFPPVEK</sequence>